<evidence type="ECO:0000313" key="2">
    <source>
        <dbReference type="EMBL" id="KKS31872.1"/>
    </source>
</evidence>
<accession>A0A0G0Y592</accession>
<dbReference type="Gene3D" id="3.30.2310.20">
    <property type="entry name" value="RelE-like"/>
    <property type="match status" value="1"/>
</dbReference>
<dbReference type="STRING" id="1618356.UU93_C0013G0027"/>
<reference evidence="2 3" key="1">
    <citation type="journal article" date="2015" name="Nature">
        <title>rRNA introns, odd ribosomes, and small enigmatic genomes across a large radiation of phyla.</title>
        <authorList>
            <person name="Brown C.T."/>
            <person name="Hug L.A."/>
            <person name="Thomas B.C."/>
            <person name="Sharon I."/>
            <person name="Castelle C.J."/>
            <person name="Singh A."/>
            <person name="Wilkins M.J."/>
            <person name="Williams K.H."/>
            <person name="Banfield J.F."/>
        </authorList>
    </citation>
    <scope>NUCLEOTIDE SEQUENCE [LARGE SCALE GENOMIC DNA]</scope>
</reference>
<dbReference type="AlphaFoldDB" id="A0A0G0Y592"/>
<dbReference type="InterPro" id="IPR035093">
    <property type="entry name" value="RelE/ParE_toxin_dom_sf"/>
</dbReference>
<proteinExistence type="predicted"/>
<dbReference type="InterPro" id="IPR007712">
    <property type="entry name" value="RelE/ParE_toxin"/>
</dbReference>
<gene>
    <name evidence="2" type="ORF">UU93_C0013G0027</name>
</gene>
<protein>
    <submittedName>
        <fullName evidence="2">Plasmid stabilization system</fullName>
    </submittedName>
</protein>
<evidence type="ECO:0000313" key="3">
    <source>
        <dbReference type="Proteomes" id="UP000034160"/>
    </source>
</evidence>
<dbReference type="Proteomes" id="UP000034160">
    <property type="component" value="Unassembled WGS sequence"/>
</dbReference>
<dbReference type="EMBL" id="LCCN01000013">
    <property type="protein sequence ID" value="KKS31872.1"/>
    <property type="molecule type" value="Genomic_DNA"/>
</dbReference>
<evidence type="ECO:0000256" key="1">
    <source>
        <dbReference type="ARBA" id="ARBA00022649"/>
    </source>
</evidence>
<comment type="caution">
    <text evidence="2">The sequence shown here is derived from an EMBL/GenBank/DDBJ whole genome shotgun (WGS) entry which is preliminary data.</text>
</comment>
<sequence length="87" mass="10203">MAVGYFVYISKSIRKSLLRIPSPWIERIGQALDVLETDPHIGEKMAGKLVDCRKIRIWPYRIIYRLDKSRRVVEVLEIGHRGSMSYK</sequence>
<keyword evidence="1" id="KW-1277">Toxin-antitoxin system</keyword>
<organism evidence="2 3">
    <name type="scientific">Candidatus Amesbacteria bacterium GW2011_GWA2_42_12</name>
    <dbReference type="NCBI Taxonomy" id="1618356"/>
    <lineage>
        <taxon>Bacteria</taxon>
        <taxon>Candidatus Amesiibacteriota</taxon>
    </lineage>
</organism>
<dbReference type="Pfam" id="PF05016">
    <property type="entry name" value="ParE_toxin"/>
    <property type="match status" value="1"/>
</dbReference>
<dbReference type="SUPFAM" id="SSF143011">
    <property type="entry name" value="RelE-like"/>
    <property type="match status" value="1"/>
</dbReference>
<name>A0A0G0Y592_9BACT</name>